<evidence type="ECO:0000313" key="2">
    <source>
        <dbReference type="EMBL" id="THH15686.1"/>
    </source>
</evidence>
<protein>
    <recommendedName>
        <fullName evidence="1">C2H2-type domain-containing protein</fullName>
    </recommendedName>
</protein>
<proteinExistence type="predicted"/>
<organism evidence="2 3">
    <name type="scientific">Antrodiella citrinella</name>
    <dbReference type="NCBI Taxonomy" id="2447956"/>
    <lineage>
        <taxon>Eukaryota</taxon>
        <taxon>Fungi</taxon>
        <taxon>Dikarya</taxon>
        <taxon>Basidiomycota</taxon>
        <taxon>Agaricomycotina</taxon>
        <taxon>Agaricomycetes</taxon>
        <taxon>Polyporales</taxon>
        <taxon>Steccherinaceae</taxon>
        <taxon>Antrodiella</taxon>
    </lineage>
</organism>
<gene>
    <name evidence="2" type="ORF">EUX98_g9428</name>
</gene>
<feature type="domain" description="C2H2-type" evidence="1">
    <location>
        <begin position="18"/>
        <end position="39"/>
    </location>
</feature>
<sequence>MPFSAARQPPPKSKPLWCKLCNITFKNLSGFTKHNNTIHLPLAGHLPSKHLPSTASGSLRTNNVPDNNVFHDLQDAFDSVLEGDPSEPSEEEEIPHMNAKLRRETHPYMNGCHTNAAGEVIPQDVPPLPYSSKCKDDWTPYDSRLQFEMVEFLFKRQQMSGPNVNWLMDAFAAFGYGFGAAPPFKDTTHMHNTVDSTPLGDALWSSFTAQYTGEMPETNIPA</sequence>
<dbReference type="EMBL" id="SGPM01000799">
    <property type="protein sequence ID" value="THH15686.1"/>
    <property type="molecule type" value="Genomic_DNA"/>
</dbReference>
<dbReference type="OrthoDB" id="3199698at2759"/>
<dbReference type="Proteomes" id="UP000308730">
    <property type="component" value="Unassembled WGS sequence"/>
</dbReference>
<name>A0A4S4LTC7_9APHY</name>
<evidence type="ECO:0000259" key="1">
    <source>
        <dbReference type="PROSITE" id="PS00028"/>
    </source>
</evidence>
<evidence type="ECO:0000313" key="3">
    <source>
        <dbReference type="Proteomes" id="UP000308730"/>
    </source>
</evidence>
<reference evidence="2 3" key="1">
    <citation type="submission" date="2019-02" db="EMBL/GenBank/DDBJ databases">
        <title>Genome sequencing of the rare red list fungi Antrodiella citrinella (Flaviporus citrinellus).</title>
        <authorList>
            <person name="Buettner E."/>
            <person name="Kellner H."/>
        </authorList>
    </citation>
    <scope>NUCLEOTIDE SEQUENCE [LARGE SCALE GENOMIC DNA]</scope>
    <source>
        <strain evidence="2 3">DSM 108506</strain>
    </source>
</reference>
<dbReference type="PROSITE" id="PS00028">
    <property type="entry name" value="ZINC_FINGER_C2H2_1"/>
    <property type="match status" value="1"/>
</dbReference>
<keyword evidence="3" id="KW-1185">Reference proteome</keyword>
<accession>A0A4S4LTC7</accession>
<comment type="caution">
    <text evidence="2">The sequence shown here is derived from an EMBL/GenBank/DDBJ whole genome shotgun (WGS) entry which is preliminary data.</text>
</comment>
<dbReference type="AlphaFoldDB" id="A0A4S4LTC7"/>
<dbReference type="InterPro" id="IPR013087">
    <property type="entry name" value="Znf_C2H2_type"/>
</dbReference>